<evidence type="ECO:0000256" key="20">
    <source>
        <dbReference type="ARBA" id="ARBA00023264"/>
    </source>
</evidence>
<dbReference type="PANTHER" id="PTHR34299">
    <property type="entry name" value="DIACYLGLYCEROL KINASE"/>
    <property type="match status" value="1"/>
</dbReference>
<dbReference type="RefSeq" id="WP_082894329.1">
    <property type="nucleotide sequence ID" value="NZ_DAMDIC010000016.1"/>
</dbReference>
<dbReference type="PROSITE" id="PS01069">
    <property type="entry name" value="DAGK_PROKAR"/>
    <property type="match status" value="1"/>
</dbReference>
<dbReference type="Proteomes" id="UP001228171">
    <property type="component" value="Unassembled WGS sequence"/>
</dbReference>
<keyword evidence="14 21" id="KW-0067">ATP-binding</keyword>
<feature type="transmembrane region" description="Helical" evidence="21">
    <location>
        <begin position="132"/>
        <end position="151"/>
    </location>
</feature>
<evidence type="ECO:0000256" key="12">
    <source>
        <dbReference type="ARBA" id="ARBA00022741"/>
    </source>
</evidence>
<evidence type="ECO:0000256" key="14">
    <source>
        <dbReference type="ARBA" id="ARBA00022840"/>
    </source>
</evidence>
<sequence length="155" mass="16629">MSTIKSTSPDNEPLSHDGNDPINASELLPPDNFASKVKGKKGLARLLKATGYSIEGFKAAYKFEAAFRQVVWLNLALLMVITLIPFGVASKMLLVTASFLSLIVELINTAIEASVDHTSTEQHPLAKIAKDTGSAAQSLALLLLVILWLLALSNL</sequence>
<comment type="similarity">
    <text evidence="3 21">Belongs to the bacterial diacylglycerol kinase family.</text>
</comment>
<comment type="caution">
    <text evidence="23">The sequence shown here is derived from an EMBL/GenBank/DDBJ whole genome shotgun (WGS) entry which is preliminary data.</text>
</comment>
<organism evidence="23 24">
    <name type="scientific">Psychrobacter faecalis</name>
    <dbReference type="NCBI Taxonomy" id="180588"/>
    <lineage>
        <taxon>Bacteria</taxon>
        <taxon>Pseudomonadati</taxon>
        <taxon>Pseudomonadota</taxon>
        <taxon>Gammaproteobacteria</taxon>
        <taxon>Moraxellales</taxon>
        <taxon>Moraxellaceae</taxon>
        <taxon>Psychrobacter</taxon>
    </lineage>
</organism>
<accession>A0ABT9HJ06</accession>
<keyword evidence="15" id="KW-0460">Magnesium</keyword>
<keyword evidence="7" id="KW-0444">Lipid biosynthesis</keyword>
<keyword evidence="19" id="KW-0594">Phospholipid biosynthesis</keyword>
<keyword evidence="20 21" id="KW-1208">Phospholipid metabolism</keyword>
<evidence type="ECO:0000256" key="6">
    <source>
        <dbReference type="ARBA" id="ARBA00022475"/>
    </source>
</evidence>
<reference evidence="23 24" key="1">
    <citation type="submission" date="2023-08" db="EMBL/GenBank/DDBJ databases">
        <authorList>
            <person name="Kumar R."/>
        </authorList>
    </citation>
    <scope>NUCLEOTIDE SEQUENCE [LARGE SCALE GENOMIC DNA]</scope>
    <source>
        <strain evidence="23 24">LUR13</strain>
    </source>
</reference>
<keyword evidence="16 21" id="KW-1133">Transmembrane helix</keyword>
<feature type="compositionally biased region" description="Polar residues" evidence="22">
    <location>
        <begin position="1"/>
        <end position="10"/>
    </location>
</feature>
<evidence type="ECO:0000256" key="11">
    <source>
        <dbReference type="ARBA" id="ARBA00022723"/>
    </source>
</evidence>
<dbReference type="CDD" id="cd14264">
    <property type="entry name" value="DAGK_IM"/>
    <property type="match status" value="1"/>
</dbReference>
<dbReference type="Pfam" id="PF01219">
    <property type="entry name" value="DAGK_prokar"/>
    <property type="match status" value="1"/>
</dbReference>
<evidence type="ECO:0000256" key="16">
    <source>
        <dbReference type="ARBA" id="ARBA00022989"/>
    </source>
</evidence>
<evidence type="ECO:0000256" key="5">
    <source>
        <dbReference type="ARBA" id="ARBA00017575"/>
    </source>
</evidence>
<feature type="transmembrane region" description="Helical" evidence="21">
    <location>
        <begin position="70"/>
        <end position="88"/>
    </location>
</feature>
<comment type="catalytic activity">
    <reaction evidence="21">
        <text>a 1,2-diacyl-sn-glycerol + ATP = a 1,2-diacyl-sn-glycero-3-phosphate + ADP + H(+)</text>
        <dbReference type="Rhea" id="RHEA:10272"/>
        <dbReference type="ChEBI" id="CHEBI:15378"/>
        <dbReference type="ChEBI" id="CHEBI:17815"/>
        <dbReference type="ChEBI" id="CHEBI:30616"/>
        <dbReference type="ChEBI" id="CHEBI:58608"/>
        <dbReference type="ChEBI" id="CHEBI:456216"/>
        <dbReference type="EC" id="2.7.1.107"/>
    </reaction>
</comment>
<evidence type="ECO:0000313" key="23">
    <source>
        <dbReference type="EMBL" id="MDP4545756.1"/>
    </source>
</evidence>
<protein>
    <recommendedName>
        <fullName evidence="5 21">Diacylglycerol kinase</fullName>
        <ecNumber evidence="4 21">2.7.1.107</ecNumber>
    </recommendedName>
</protein>
<evidence type="ECO:0000256" key="4">
    <source>
        <dbReference type="ARBA" id="ARBA00012133"/>
    </source>
</evidence>
<evidence type="ECO:0000256" key="8">
    <source>
        <dbReference type="ARBA" id="ARBA00022519"/>
    </source>
</evidence>
<dbReference type="GO" id="GO:0004143">
    <property type="term" value="F:ATP-dependent diacylglycerol kinase activity"/>
    <property type="evidence" value="ECO:0007669"/>
    <property type="project" value="UniProtKB-EC"/>
</dbReference>
<keyword evidence="11" id="KW-0479">Metal-binding</keyword>
<gene>
    <name evidence="23" type="ORF">Q8P09_11780</name>
</gene>
<keyword evidence="6" id="KW-1003">Cell membrane</keyword>
<name>A0ABT9HJ06_9GAMM</name>
<dbReference type="InterPro" id="IPR000829">
    <property type="entry name" value="DAGK"/>
</dbReference>
<dbReference type="EC" id="2.7.1.107" evidence="4 21"/>
<evidence type="ECO:0000256" key="13">
    <source>
        <dbReference type="ARBA" id="ARBA00022777"/>
    </source>
</evidence>
<evidence type="ECO:0000256" key="1">
    <source>
        <dbReference type="ARBA" id="ARBA00001946"/>
    </source>
</evidence>
<keyword evidence="8 21" id="KW-0997">Cell inner membrane</keyword>
<dbReference type="InterPro" id="IPR033718">
    <property type="entry name" value="DAGK_prok"/>
</dbReference>
<proteinExistence type="inferred from homology"/>
<keyword evidence="9 21" id="KW-0808">Transferase</keyword>
<comment type="caution">
    <text evidence="21">Lacks conserved residue(s) required for the propagation of feature annotation.</text>
</comment>
<evidence type="ECO:0000256" key="18">
    <source>
        <dbReference type="ARBA" id="ARBA00023136"/>
    </source>
</evidence>
<keyword evidence="24" id="KW-1185">Reference proteome</keyword>
<keyword evidence="10 21" id="KW-0812">Transmembrane</keyword>
<evidence type="ECO:0000256" key="17">
    <source>
        <dbReference type="ARBA" id="ARBA00023098"/>
    </source>
</evidence>
<evidence type="ECO:0000256" key="9">
    <source>
        <dbReference type="ARBA" id="ARBA00022679"/>
    </source>
</evidence>
<feature type="region of interest" description="Disordered" evidence="22">
    <location>
        <begin position="1"/>
        <end position="21"/>
    </location>
</feature>
<comment type="cofactor">
    <cofactor evidence="1">
        <name>Mg(2+)</name>
        <dbReference type="ChEBI" id="CHEBI:18420"/>
    </cofactor>
</comment>
<keyword evidence="12 21" id="KW-0547">Nucleotide-binding</keyword>
<evidence type="ECO:0000256" key="19">
    <source>
        <dbReference type="ARBA" id="ARBA00023209"/>
    </source>
</evidence>
<evidence type="ECO:0000256" key="22">
    <source>
        <dbReference type="SAM" id="MobiDB-lite"/>
    </source>
</evidence>
<comment type="function">
    <text evidence="21">Catalyzes the ATP-dependent phosphorylation of sn-l,2-diacylglycerol (DAG) to phosphatidic acid. Involved in the recycling of diacylglycerol produced as a by-product during membrane-derived oligosaccharide (MDO) biosynthesis.</text>
</comment>
<evidence type="ECO:0000256" key="21">
    <source>
        <dbReference type="RuleBase" id="RU363065"/>
    </source>
</evidence>
<keyword evidence="13 21" id="KW-0418">Kinase</keyword>
<keyword evidence="18 21" id="KW-0472">Membrane</keyword>
<keyword evidence="17 21" id="KW-0443">Lipid metabolism</keyword>
<evidence type="ECO:0000256" key="15">
    <source>
        <dbReference type="ARBA" id="ARBA00022842"/>
    </source>
</evidence>
<dbReference type="InterPro" id="IPR036945">
    <property type="entry name" value="DAGK_sf"/>
</dbReference>
<evidence type="ECO:0000256" key="7">
    <source>
        <dbReference type="ARBA" id="ARBA00022516"/>
    </source>
</evidence>
<comment type="subcellular location">
    <subcellularLocation>
        <location evidence="2 21">Cell inner membrane</location>
        <topology evidence="2 21">Multi-pass membrane protein</topology>
    </subcellularLocation>
</comment>
<dbReference type="Gene3D" id="1.10.287.3610">
    <property type="match status" value="1"/>
</dbReference>
<evidence type="ECO:0000256" key="3">
    <source>
        <dbReference type="ARBA" id="ARBA00005967"/>
    </source>
</evidence>
<dbReference type="EMBL" id="JAVAJI010000024">
    <property type="protein sequence ID" value="MDP4545756.1"/>
    <property type="molecule type" value="Genomic_DNA"/>
</dbReference>
<evidence type="ECO:0000313" key="24">
    <source>
        <dbReference type="Proteomes" id="UP001228171"/>
    </source>
</evidence>
<dbReference type="PANTHER" id="PTHR34299:SF1">
    <property type="entry name" value="DIACYLGLYCEROL KINASE"/>
    <property type="match status" value="1"/>
</dbReference>
<evidence type="ECO:0000256" key="2">
    <source>
        <dbReference type="ARBA" id="ARBA00004429"/>
    </source>
</evidence>
<evidence type="ECO:0000256" key="10">
    <source>
        <dbReference type="ARBA" id="ARBA00022692"/>
    </source>
</evidence>